<dbReference type="InterPro" id="IPR017224">
    <property type="entry name" value="Opine_Oxase_asu/HCN_bsu"/>
</dbReference>
<dbReference type="Gene3D" id="3.50.50.60">
    <property type="entry name" value="FAD/NAD(P)-binding domain"/>
    <property type="match status" value="3"/>
</dbReference>
<feature type="domain" description="FAD/NAD(P)-binding" evidence="4">
    <location>
        <begin position="31"/>
        <end position="339"/>
    </location>
</feature>
<dbReference type="PANTHER" id="PTHR42949:SF3">
    <property type="entry name" value="ANAEROBIC GLYCEROL-3-PHOSPHATE DEHYDROGENASE SUBUNIT B"/>
    <property type="match status" value="1"/>
</dbReference>
<dbReference type="OrthoDB" id="9801699at2"/>
<feature type="region of interest" description="Disordered" evidence="2">
    <location>
        <begin position="1"/>
        <end position="32"/>
    </location>
</feature>
<dbReference type="Pfam" id="PF04324">
    <property type="entry name" value="Fer2_BFD"/>
    <property type="match status" value="1"/>
</dbReference>
<reference evidence="5 6" key="1">
    <citation type="journal article" date="2017" name="Int. J. Syst. Evol. Microbiol.">
        <title>Achromobacter aloeverae sp. nov., isolated from the root of Aloe vera (L.) Burm.f.</title>
        <authorList>
            <person name="Kuncharoen N."/>
            <person name="Muramatsu Y."/>
            <person name="Shibata C."/>
            <person name="Kamakura Y."/>
            <person name="Nakagawa Y."/>
            <person name="Tanasupawat S."/>
        </authorList>
    </citation>
    <scope>NUCLEOTIDE SEQUENCE [LARGE SCALE GENOMIC DNA]</scope>
    <source>
        <strain evidence="5 6">AVA-1</strain>
    </source>
</reference>
<name>A0A4Q1HK10_9BURK</name>
<dbReference type="InterPro" id="IPR041854">
    <property type="entry name" value="BFD-like_2Fe2S-bd_dom_sf"/>
</dbReference>
<dbReference type="InterPro" id="IPR007419">
    <property type="entry name" value="BFD-like_2Fe2S-bd_dom"/>
</dbReference>
<dbReference type="InterPro" id="IPR036188">
    <property type="entry name" value="FAD/NAD-bd_sf"/>
</dbReference>
<evidence type="ECO:0000256" key="1">
    <source>
        <dbReference type="ARBA" id="ARBA00023002"/>
    </source>
</evidence>
<dbReference type="PRINTS" id="PR00368">
    <property type="entry name" value="FADPNR"/>
</dbReference>
<dbReference type="Proteomes" id="UP000290849">
    <property type="component" value="Unassembled WGS sequence"/>
</dbReference>
<evidence type="ECO:0000313" key="6">
    <source>
        <dbReference type="Proteomes" id="UP000290849"/>
    </source>
</evidence>
<sequence length="491" mass="52225">MSATPRPKRDAGDQVAQRQEGSPASAGPQPVIIGAGPAGIRAAEALVAAGLRPRVLDESPRAGGQIYRQPPAAPGYTRTPATLYGFEHRKASTLHRLMARLAPYIDYEPNSLVWNLDNGVLDVLRDGVSRQVPYRQLILATGATDRVLPLPGWLTPGVYTLGGSQVALKYQGCAIGSQVVFMGTGPLLYLVAYQYAKAGARVAAVLDTSRFSDHAAALPGLLRAPVLLAKGLYYMAWLRRHGIVLHQGVRPLRVLGDGRVEAVECRTGDRTLTIACDALGYGVGLRSETQLASLAGCRHAFNARDRAWLPTRDAAGRSSVPGVYLAGDGAGIAGADAAELSGERAALALLQDMQLPVDGRRIRHLDGRLLRWQRIRDALERAFPFPEDWAADIADDVVVCRCEEIPAGALRASVAGQHSRELNRLKALTRVGMGRCQGRMCGAAAAEVLAGACGVGPDQVGRLRPQPPVKPVPVHMIVEASSFAPETGGQP</sequence>
<evidence type="ECO:0000313" key="5">
    <source>
        <dbReference type="EMBL" id="RXN87966.1"/>
    </source>
</evidence>
<dbReference type="InterPro" id="IPR051691">
    <property type="entry name" value="Metab_Enz_Cyan_OpOx_G3PDH"/>
</dbReference>
<dbReference type="CDD" id="cd19946">
    <property type="entry name" value="GlpA-like_Fer2_BFD-like"/>
    <property type="match status" value="1"/>
</dbReference>
<dbReference type="InterPro" id="IPR023753">
    <property type="entry name" value="FAD/NAD-binding_dom"/>
</dbReference>
<dbReference type="GO" id="GO:0016491">
    <property type="term" value="F:oxidoreductase activity"/>
    <property type="evidence" value="ECO:0007669"/>
    <property type="project" value="UniProtKB-KW"/>
</dbReference>
<evidence type="ECO:0000259" key="3">
    <source>
        <dbReference type="Pfam" id="PF04324"/>
    </source>
</evidence>
<dbReference type="Pfam" id="PF07992">
    <property type="entry name" value="Pyr_redox_2"/>
    <property type="match status" value="1"/>
</dbReference>
<keyword evidence="6" id="KW-1185">Reference proteome</keyword>
<dbReference type="PIRSF" id="PIRSF037495">
    <property type="entry name" value="Opine_OX_OoxA/HcnB"/>
    <property type="match status" value="1"/>
</dbReference>
<keyword evidence="1" id="KW-0560">Oxidoreductase</keyword>
<organism evidence="5 6">
    <name type="scientific">Achromobacter aloeverae</name>
    <dbReference type="NCBI Taxonomy" id="1750518"/>
    <lineage>
        <taxon>Bacteria</taxon>
        <taxon>Pseudomonadati</taxon>
        <taxon>Pseudomonadota</taxon>
        <taxon>Betaproteobacteria</taxon>
        <taxon>Burkholderiales</taxon>
        <taxon>Alcaligenaceae</taxon>
        <taxon>Achromobacter</taxon>
    </lineage>
</organism>
<accession>A0A4Q1HK10</accession>
<gene>
    <name evidence="5" type="ORF">C7R54_15410</name>
</gene>
<dbReference type="Gene3D" id="1.10.10.1100">
    <property type="entry name" value="BFD-like [2Fe-2S]-binding domain"/>
    <property type="match status" value="1"/>
</dbReference>
<dbReference type="SUPFAM" id="SSF51905">
    <property type="entry name" value="FAD/NAD(P)-binding domain"/>
    <property type="match status" value="1"/>
</dbReference>
<proteinExistence type="predicted"/>
<dbReference type="AlphaFoldDB" id="A0A4Q1HK10"/>
<comment type="caution">
    <text evidence="5">The sequence shown here is derived from an EMBL/GenBank/DDBJ whole genome shotgun (WGS) entry which is preliminary data.</text>
</comment>
<dbReference type="RefSeq" id="WP_129151334.1">
    <property type="nucleotide sequence ID" value="NZ_JBHSDO010000011.1"/>
</dbReference>
<feature type="domain" description="BFD-like [2Fe-2S]-binding" evidence="3">
    <location>
        <begin position="398"/>
        <end position="450"/>
    </location>
</feature>
<protein>
    <submittedName>
        <fullName evidence="5">FAD/NAD(P)-binding oxidoreductase</fullName>
    </submittedName>
</protein>
<dbReference type="PRINTS" id="PR00469">
    <property type="entry name" value="PNDRDTASEII"/>
</dbReference>
<dbReference type="PANTHER" id="PTHR42949">
    <property type="entry name" value="ANAEROBIC GLYCEROL-3-PHOSPHATE DEHYDROGENASE SUBUNIT B"/>
    <property type="match status" value="1"/>
</dbReference>
<evidence type="ECO:0000256" key="2">
    <source>
        <dbReference type="SAM" id="MobiDB-lite"/>
    </source>
</evidence>
<dbReference type="EMBL" id="PYAL01000004">
    <property type="protein sequence ID" value="RXN87966.1"/>
    <property type="molecule type" value="Genomic_DNA"/>
</dbReference>
<evidence type="ECO:0000259" key="4">
    <source>
        <dbReference type="Pfam" id="PF07992"/>
    </source>
</evidence>